<organism evidence="2 3">
    <name type="scientific">Metschnikowia bicuspidata var. bicuspidata NRRL YB-4993</name>
    <dbReference type="NCBI Taxonomy" id="869754"/>
    <lineage>
        <taxon>Eukaryota</taxon>
        <taxon>Fungi</taxon>
        <taxon>Dikarya</taxon>
        <taxon>Ascomycota</taxon>
        <taxon>Saccharomycotina</taxon>
        <taxon>Pichiomycetes</taxon>
        <taxon>Metschnikowiaceae</taxon>
        <taxon>Metschnikowia</taxon>
    </lineage>
</organism>
<evidence type="ECO:0000256" key="1">
    <source>
        <dbReference type="SAM" id="MobiDB-lite"/>
    </source>
</evidence>
<evidence type="ECO:0000313" key="2">
    <source>
        <dbReference type="EMBL" id="OBA21706.1"/>
    </source>
</evidence>
<evidence type="ECO:0000313" key="3">
    <source>
        <dbReference type="Proteomes" id="UP000092555"/>
    </source>
</evidence>
<feature type="region of interest" description="Disordered" evidence="1">
    <location>
        <begin position="223"/>
        <end position="253"/>
    </location>
</feature>
<dbReference type="RefSeq" id="XP_018712216.1">
    <property type="nucleotide sequence ID" value="XM_018854186.1"/>
</dbReference>
<name>A0A1A0HCJ7_9ASCO</name>
<keyword evidence="3" id="KW-1185">Reference proteome</keyword>
<feature type="region of interest" description="Disordered" evidence="1">
    <location>
        <begin position="174"/>
        <end position="193"/>
    </location>
</feature>
<dbReference type="AlphaFoldDB" id="A0A1A0HCJ7"/>
<sequence length="399" mass="44750">MRSYNASERIPDFELFQTHQISVPLERTKYLFMSMFLSRALNLKDESSILDPASYKAKTHVSLVEILPHIAIPSDLWLLSEIGIPHLKVKVALLKDINAMLARVLDSLNNGEYFMLDDHLLRSFETRVAEYRMTELSPDFTAVQSEEPQIEDTSELDHVSELSLSIKDYPADTDTMSVSSASTRTGSMSKNSNRMSTFSRDLLLGKRKLSIFGLNQHLKPVLLPPNEDRVSGNPGRTLQISPETPPSEPSNTHQFVTQKSSQMNGLLLKSKFYNKLVKRRDLEVADPASLSASSTPSYLSLVGAPGQGDTDGYSSRRFLVSTTQRIENQKDKYHFYSQTKTLGENIEALVAGFGRRGSQANLVTLMEFIKNHVFKFVVADICHMIIAKAQAGLVRDILF</sequence>
<accession>A0A1A0HCJ7</accession>
<dbReference type="Proteomes" id="UP000092555">
    <property type="component" value="Unassembled WGS sequence"/>
</dbReference>
<reference evidence="2 3" key="1">
    <citation type="submission" date="2016-05" db="EMBL/GenBank/DDBJ databases">
        <title>Comparative genomics of biotechnologically important yeasts.</title>
        <authorList>
            <consortium name="DOE Joint Genome Institute"/>
            <person name="Riley R."/>
            <person name="Haridas S."/>
            <person name="Wolfe K.H."/>
            <person name="Lopes M.R."/>
            <person name="Hittinger C.T."/>
            <person name="Goker M."/>
            <person name="Salamov A."/>
            <person name="Wisecaver J."/>
            <person name="Long T.M."/>
            <person name="Aerts A.L."/>
            <person name="Barry K."/>
            <person name="Choi C."/>
            <person name="Clum A."/>
            <person name="Coughlan A.Y."/>
            <person name="Deshpande S."/>
            <person name="Douglass A.P."/>
            <person name="Hanson S.J."/>
            <person name="Klenk H.-P."/>
            <person name="LaButti K."/>
            <person name="Lapidus A."/>
            <person name="Lindquist E."/>
            <person name="Lipzen A."/>
            <person name="Meier-kolthoff J.P."/>
            <person name="Ohm R.A."/>
            <person name="Otillar R.P."/>
            <person name="Pangilinan J."/>
            <person name="Peng Y."/>
            <person name="Rokas A."/>
            <person name="Rosa C.A."/>
            <person name="Scheuner C."/>
            <person name="Sibirny A.A."/>
            <person name="Slot J.C."/>
            <person name="Stielow J.B."/>
            <person name="Sun H."/>
            <person name="Kurtzman C.P."/>
            <person name="Blackwell M."/>
            <person name="Grigoriev I.V."/>
            <person name="Jeffries T.W."/>
        </authorList>
    </citation>
    <scope>NUCLEOTIDE SEQUENCE [LARGE SCALE GENOMIC DNA]</scope>
    <source>
        <strain evidence="2 3">NRRL YB-4993</strain>
    </source>
</reference>
<protein>
    <submittedName>
        <fullName evidence="2">Uncharacterized protein</fullName>
    </submittedName>
</protein>
<comment type="caution">
    <text evidence="2">The sequence shown here is derived from an EMBL/GenBank/DDBJ whole genome shotgun (WGS) entry which is preliminary data.</text>
</comment>
<proteinExistence type="predicted"/>
<dbReference type="GeneID" id="30027162"/>
<dbReference type="EMBL" id="LXTC01000003">
    <property type="protein sequence ID" value="OBA21706.1"/>
    <property type="molecule type" value="Genomic_DNA"/>
</dbReference>
<gene>
    <name evidence="2" type="ORF">METBIDRAFT_12182</name>
</gene>
<dbReference type="OrthoDB" id="4089215at2759"/>